<dbReference type="EMBL" id="CACRZD030000002">
    <property type="protein sequence ID" value="CAA6655387.1"/>
    <property type="molecule type" value="Genomic_DNA"/>
</dbReference>
<gene>
    <name evidence="1" type="ORF">SI7747_02001927</name>
</gene>
<accession>A0A7I8IC74</accession>
<dbReference type="AlphaFoldDB" id="A0A7I8IC74"/>
<keyword evidence="2" id="KW-1185">Reference proteome</keyword>
<dbReference type="EMBL" id="LR743589">
    <property type="protein sequence ID" value="CAA2615675.1"/>
    <property type="molecule type" value="Genomic_DNA"/>
</dbReference>
<organism evidence="1">
    <name type="scientific">Spirodela intermedia</name>
    <name type="common">Intermediate duckweed</name>
    <dbReference type="NCBI Taxonomy" id="51605"/>
    <lineage>
        <taxon>Eukaryota</taxon>
        <taxon>Viridiplantae</taxon>
        <taxon>Streptophyta</taxon>
        <taxon>Embryophyta</taxon>
        <taxon>Tracheophyta</taxon>
        <taxon>Spermatophyta</taxon>
        <taxon>Magnoliopsida</taxon>
        <taxon>Liliopsida</taxon>
        <taxon>Araceae</taxon>
        <taxon>Lemnoideae</taxon>
        <taxon>Spirodela</taxon>
    </lineage>
</organism>
<name>A0A7I8IC74_SPIIN</name>
<evidence type="ECO:0000313" key="2">
    <source>
        <dbReference type="Proteomes" id="UP001189122"/>
    </source>
</evidence>
<protein>
    <submittedName>
        <fullName evidence="1">Uncharacterized protein</fullName>
    </submittedName>
</protein>
<sequence length="31" mass="3409">MQSSLFSLSLSLSLLRPPPLTRSPCSSFIRS</sequence>
<proteinExistence type="predicted"/>
<evidence type="ECO:0000313" key="1">
    <source>
        <dbReference type="EMBL" id="CAA2615675.1"/>
    </source>
</evidence>
<reference evidence="1 2" key="1">
    <citation type="submission" date="2019-12" db="EMBL/GenBank/DDBJ databases">
        <authorList>
            <person name="Scholz U."/>
            <person name="Mascher M."/>
            <person name="Fiebig A."/>
        </authorList>
    </citation>
    <scope>NUCLEOTIDE SEQUENCE</scope>
</reference>
<dbReference type="Proteomes" id="UP001189122">
    <property type="component" value="Unassembled WGS sequence"/>
</dbReference>